<keyword evidence="7 12" id="KW-0863">Zinc-finger</keyword>
<dbReference type="Pfam" id="PF05206">
    <property type="entry name" value="TRM13"/>
    <property type="match status" value="1"/>
</dbReference>
<dbReference type="PROSITE" id="PS51800">
    <property type="entry name" value="ZF_CHHC_U11_48K"/>
    <property type="match status" value="1"/>
</dbReference>
<dbReference type="GO" id="GO:0106050">
    <property type="term" value="F:tRNA 2'-O-methyltransferase activity"/>
    <property type="evidence" value="ECO:0007669"/>
    <property type="project" value="UniProtKB-UniRule"/>
</dbReference>
<dbReference type="AlphaFoldDB" id="A0A8J7NQR6"/>
<evidence type="ECO:0000256" key="2">
    <source>
        <dbReference type="ARBA" id="ARBA00022603"/>
    </source>
</evidence>
<keyword evidence="2 12" id="KW-0489">Methyltransferase</keyword>
<dbReference type="Pfam" id="PF11722">
    <property type="entry name" value="zf-TRM13_CCCH"/>
    <property type="match status" value="1"/>
</dbReference>
<reference evidence="15" key="1">
    <citation type="journal article" date="2021" name="Cell">
        <title>Tracing the genetic footprints of vertebrate landing in non-teleost ray-finned fishes.</title>
        <authorList>
            <person name="Bi X."/>
            <person name="Wang K."/>
            <person name="Yang L."/>
            <person name="Pan H."/>
            <person name="Jiang H."/>
            <person name="Wei Q."/>
            <person name="Fang M."/>
            <person name="Yu H."/>
            <person name="Zhu C."/>
            <person name="Cai Y."/>
            <person name="He Y."/>
            <person name="Gan X."/>
            <person name="Zeng H."/>
            <person name="Yu D."/>
            <person name="Zhu Y."/>
            <person name="Jiang H."/>
            <person name="Qiu Q."/>
            <person name="Yang H."/>
            <person name="Zhang Y.E."/>
            <person name="Wang W."/>
            <person name="Zhu M."/>
            <person name="He S."/>
            <person name="Zhang G."/>
        </authorList>
    </citation>
    <scope>NUCLEOTIDE SEQUENCE</scope>
    <source>
        <strain evidence="15">Allg_001</strain>
    </source>
</reference>
<feature type="domain" description="CHHC U11-48K-type" evidence="14">
    <location>
        <begin position="52"/>
        <end position="79"/>
    </location>
</feature>
<keyword evidence="16" id="KW-1185">Reference proteome</keyword>
<dbReference type="InterPro" id="IPR039044">
    <property type="entry name" value="Trm13"/>
</dbReference>
<proteinExistence type="inferred from homology"/>
<evidence type="ECO:0000256" key="9">
    <source>
        <dbReference type="ARBA" id="ARBA00048165"/>
    </source>
</evidence>
<feature type="non-terminal residue" evidence="15">
    <location>
        <position position="1"/>
    </location>
</feature>
<comment type="catalytic activity">
    <reaction evidence="11 12">
        <text>adenosine(4) in tRNA(His) + S-adenosyl-L-methionine = 2'-O-methyladenosine(4) in tRNA(His) + S-adenosyl-L-homocysteine + H(+)</text>
        <dbReference type="Rhea" id="RHEA:43196"/>
        <dbReference type="Rhea" id="RHEA-COMP:10401"/>
        <dbReference type="Rhea" id="RHEA-COMP:10402"/>
        <dbReference type="ChEBI" id="CHEBI:15378"/>
        <dbReference type="ChEBI" id="CHEBI:57856"/>
        <dbReference type="ChEBI" id="CHEBI:59789"/>
        <dbReference type="ChEBI" id="CHEBI:74411"/>
        <dbReference type="ChEBI" id="CHEBI:74477"/>
        <dbReference type="EC" id="2.1.1.225"/>
    </reaction>
</comment>
<dbReference type="PANTHER" id="PTHR12998">
    <property type="entry name" value="TRNA:M(4)X MODIFICATION ENZYME TRM13 HOMOLOG"/>
    <property type="match status" value="1"/>
</dbReference>
<name>A0A8J7NQR6_ATRSP</name>
<keyword evidence="6 12" id="KW-0479">Metal-binding</keyword>
<comment type="catalytic activity">
    <reaction evidence="9 12">
        <text>cytidine(4) in tRNA(Pro) + S-adenosyl-L-methionine = 2'-O-methylcytidine(4) in tRNA(Pro) + S-adenosyl-L-homocysteine + H(+)</text>
        <dbReference type="Rhea" id="RHEA:32767"/>
        <dbReference type="Rhea" id="RHEA-COMP:10397"/>
        <dbReference type="Rhea" id="RHEA-COMP:10398"/>
        <dbReference type="ChEBI" id="CHEBI:15378"/>
        <dbReference type="ChEBI" id="CHEBI:57856"/>
        <dbReference type="ChEBI" id="CHEBI:59789"/>
        <dbReference type="ChEBI" id="CHEBI:74495"/>
        <dbReference type="ChEBI" id="CHEBI:82748"/>
        <dbReference type="EC" id="2.1.1.225"/>
    </reaction>
</comment>
<evidence type="ECO:0000259" key="14">
    <source>
        <dbReference type="PROSITE" id="PS51800"/>
    </source>
</evidence>
<dbReference type="PANTHER" id="PTHR12998:SF0">
    <property type="entry name" value="TRNA:M(4)X MODIFICATION ENZYME TRM13 HOMOLOG"/>
    <property type="match status" value="1"/>
</dbReference>
<dbReference type="InterPro" id="IPR021721">
    <property type="entry name" value="Znf_CCCH-type_TRM13"/>
</dbReference>
<evidence type="ECO:0000256" key="13">
    <source>
        <dbReference type="SAM" id="MobiDB-lite"/>
    </source>
</evidence>
<evidence type="ECO:0000256" key="3">
    <source>
        <dbReference type="ARBA" id="ARBA00022679"/>
    </source>
</evidence>
<keyword evidence="5 12" id="KW-0819">tRNA processing</keyword>
<keyword evidence="4 12" id="KW-0949">S-adenosyl-L-methionine</keyword>
<comment type="caution">
    <text evidence="15">The sequence shown here is derived from an EMBL/GenBank/DDBJ whole genome shotgun (WGS) entry which is preliminary data.</text>
</comment>
<evidence type="ECO:0000256" key="10">
    <source>
        <dbReference type="ARBA" id="ARBA00048635"/>
    </source>
</evidence>
<dbReference type="InterPro" id="IPR007871">
    <property type="entry name" value="Methyltransferase_TRM13"/>
</dbReference>
<evidence type="ECO:0000313" key="15">
    <source>
        <dbReference type="EMBL" id="MBN3317361.1"/>
    </source>
</evidence>
<evidence type="ECO:0000256" key="11">
    <source>
        <dbReference type="ARBA" id="ARBA00049393"/>
    </source>
</evidence>
<comment type="catalytic activity">
    <reaction evidence="10 12">
        <text>cytidine(4) in tRNA(Gly)(GCC) + S-adenosyl-L-methionine = 2'-O-methylcytidine(4) in tRNA(Gly)(GCC) + S-adenosyl-L-homocysteine + H(+)</text>
        <dbReference type="Rhea" id="RHEA:43192"/>
        <dbReference type="Rhea" id="RHEA-COMP:10399"/>
        <dbReference type="Rhea" id="RHEA-COMP:10400"/>
        <dbReference type="ChEBI" id="CHEBI:15378"/>
        <dbReference type="ChEBI" id="CHEBI:57856"/>
        <dbReference type="ChEBI" id="CHEBI:59789"/>
        <dbReference type="ChEBI" id="CHEBI:74495"/>
        <dbReference type="ChEBI" id="CHEBI:82748"/>
        <dbReference type="EC" id="2.1.1.225"/>
    </reaction>
</comment>
<evidence type="ECO:0000256" key="4">
    <source>
        <dbReference type="ARBA" id="ARBA00022691"/>
    </source>
</evidence>
<evidence type="ECO:0000256" key="6">
    <source>
        <dbReference type="ARBA" id="ARBA00022723"/>
    </source>
</evidence>
<evidence type="ECO:0000256" key="8">
    <source>
        <dbReference type="ARBA" id="ARBA00022833"/>
    </source>
</evidence>
<evidence type="ECO:0000256" key="5">
    <source>
        <dbReference type="ARBA" id="ARBA00022694"/>
    </source>
</evidence>
<dbReference type="EC" id="2.1.1.225" evidence="12"/>
<accession>A0A8J7NQR6</accession>
<dbReference type="InterPro" id="IPR022776">
    <property type="entry name" value="TRM13/UPF0224_CHHC_Znf_dom"/>
</dbReference>
<feature type="non-terminal residue" evidence="15">
    <location>
        <position position="449"/>
    </location>
</feature>
<evidence type="ECO:0000313" key="16">
    <source>
        <dbReference type="Proteomes" id="UP000736164"/>
    </source>
</evidence>
<sequence length="449" mass="49519">KMSESCGDGVSAPLPGRCGFFVDKKKRYCKMVVASGKTFCGEHAIAVDGRKRISCPLDPKHTVYEDNLAKHLKKCNSREKPKPVYYVHDINAGVEEDMEMHEKEIALSSRSSEELDSLIMRLRAAVGEKNCKHTEKILSHPALLEALNDPKNGDFAVKHLKQQASLLGNLESLRLLGPDRCFVEFGAGKGKLSHWIDIALQAAKNVHFLLVERATTRFKVDGKHKSPHSVFDRLQVDIQHLCLNKVPFLQEKKLPVVGVGKHLCGVATDLALRCLVESCCSSGDLEEAGPPQKRLKSDPSDAETVGGSSESSTQLQVSGLAIALCCHHRCDWRHYVGREFFMGLGLSAQDFRAFQRMSSWATCGETTGDKFEGLIPGSSAPSLEAVAVLKHGHSRAELFVIGRLCKLLIDEGRVDYLRRKGYAAELQYYTSPDISLENVLLTAVPVKTP</sequence>
<organism evidence="15 16">
    <name type="scientific">Atractosteus spatula</name>
    <name type="common">Alligator gar</name>
    <name type="synonym">Lepisosteus spatula</name>
    <dbReference type="NCBI Taxonomy" id="7917"/>
    <lineage>
        <taxon>Eukaryota</taxon>
        <taxon>Metazoa</taxon>
        <taxon>Chordata</taxon>
        <taxon>Craniata</taxon>
        <taxon>Vertebrata</taxon>
        <taxon>Euteleostomi</taxon>
        <taxon>Actinopterygii</taxon>
        <taxon>Neopterygii</taxon>
        <taxon>Holostei</taxon>
        <taxon>Semionotiformes</taxon>
        <taxon>Lepisosteidae</taxon>
        <taxon>Atractosteus</taxon>
    </lineage>
</organism>
<evidence type="ECO:0000256" key="7">
    <source>
        <dbReference type="ARBA" id="ARBA00022771"/>
    </source>
</evidence>
<evidence type="ECO:0000256" key="1">
    <source>
        <dbReference type="ARBA" id="ARBA00005265"/>
    </source>
</evidence>
<comment type="similarity">
    <text evidence="1 12">Belongs to the methyltransferase TRM13 family.</text>
</comment>
<dbReference type="GO" id="GO:0008270">
    <property type="term" value="F:zinc ion binding"/>
    <property type="evidence" value="ECO:0007669"/>
    <property type="project" value="UniProtKB-KW"/>
</dbReference>
<keyword evidence="8 12" id="KW-0862">Zinc</keyword>
<dbReference type="Pfam" id="PF05253">
    <property type="entry name" value="zf-U11-48K"/>
    <property type="match status" value="1"/>
</dbReference>
<keyword evidence="3 12" id="KW-0808">Transferase</keyword>
<feature type="region of interest" description="Disordered" evidence="13">
    <location>
        <begin position="283"/>
        <end position="311"/>
    </location>
</feature>
<comment type="function">
    <text evidence="12">tRNA methylase which 2'-O-methylates cytidine(4) in tRNA(Pro) and tRNA(Gly)(GCC), and adenosine(4) in tRNA(His).</text>
</comment>
<protein>
    <recommendedName>
        <fullName evidence="12">tRNA:m(4)X modification enzyme TRM13</fullName>
        <ecNumber evidence="12">2.1.1.225</ecNumber>
    </recommendedName>
</protein>
<evidence type="ECO:0000256" key="12">
    <source>
        <dbReference type="RuleBase" id="RU367103"/>
    </source>
</evidence>
<gene>
    <name evidence="15" type="primary">Trmt13</name>
    <name evidence="15" type="ORF">GTO95_0013848</name>
</gene>
<dbReference type="GO" id="GO:0030488">
    <property type="term" value="P:tRNA methylation"/>
    <property type="evidence" value="ECO:0007669"/>
    <property type="project" value="InterPro"/>
</dbReference>
<dbReference type="EMBL" id="JAAWVO010034781">
    <property type="protein sequence ID" value="MBN3317361.1"/>
    <property type="molecule type" value="Genomic_DNA"/>
</dbReference>
<dbReference type="Proteomes" id="UP000736164">
    <property type="component" value="Unassembled WGS sequence"/>
</dbReference>